<evidence type="ECO:0000256" key="2">
    <source>
        <dbReference type="SAM" id="SignalP"/>
    </source>
</evidence>
<proteinExistence type="predicted"/>
<accession>B1ZYB5</accession>
<sequence>MTFPSLPALALLPLIACATLAAEKPAADKPMLGSKVFKWEELVVKPTEVGERRDVAANPTPTMTELECHISMLKSGLTSHPPHVHPQEELIILTEGELEVYINGATSRIGPGSLFYFSSWDAHNVRSVGAVPARYHVFNFLTPKTRSNPPYPAATSAAPAMIRSQVFSWDKLPVEKTKVGFRREVLDGPTPTYERIRCHVTTLNAHEAPHPAHHHPVEEVIMVKEGALDVTINGRTERASTGSVCFFASNDEHGLKNAGDAPVTYYVIRVDTEATPKAASL</sequence>
<dbReference type="eggNOG" id="COG3837">
    <property type="taxonomic scope" value="Bacteria"/>
</dbReference>
<dbReference type="InterPro" id="IPR013096">
    <property type="entry name" value="Cupin_2"/>
</dbReference>
<dbReference type="PANTHER" id="PTHR35848">
    <property type="entry name" value="OXALATE-BINDING PROTEIN"/>
    <property type="match status" value="1"/>
</dbReference>
<feature type="domain" description="Cupin type-2" evidence="3">
    <location>
        <begin position="73"/>
        <end position="137"/>
    </location>
</feature>
<dbReference type="GO" id="GO:0046872">
    <property type="term" value="F:metal ion binding"/>
    <property type="evidence" value="ECO:0007669"/>
    <property type="project" value="UniProtKB-KW"/>
</dbReference>
<feature type="signal peptide" evidence="2">
    <location>
        <begin position="1"/>
        <end position="21"/>
    </location>
</feature>
<gene>
    <name evidence="4" type="ordered locus">Oter_3738</name>
</gene>
<evidence type="ECO:0000259" key="3">
    <source>
        <dbReference type="Pfam" id="PF07883"/>
    </source>
</evidence>
<dbReference type="AlphaFoldDB" id="B1ZYB5"/>
<name>B1ZYB5_OPITP</name>
<evidence type="ECO:0000256" key="1">
    <source>
        <dbReference type="ARBA" id="ARBA00022723"/>
    </source>
</evidence>
<reference evidence="4 5" key="1">
    <citation type="journal article" date="2011" name="J. Bacteriol.">
        <title>Genome sequence of the verrucomicrobium Opitutus terrae PB90-1, an abundant inhabitant of rice paddy soil ecosystems.</title>
        <authorList>
            <person name="van Passel M.W."/>
            <person name="Kant R."/>
            <person name="Palva A."/>
            <person name="Copeland A."/>
            <person name="Lucas S."/>
            <person name="Lapidus A."/>
            <person name="Glavina del Rio T."/>
            <person name="Pitluck S."/>
            <person name="Goltsman E."/>
            <person name="Clum A."/>
            <person name="Sun H."/>
            <person name="Schmutz J."/>
            <person name="Larimer F.W."/>
            <person name="Land M.L."/>
            <person name="Hauser L."/>
            <person name="Kyrpides N."/>
            <person name="Mikhailova N."/>
            <person name="Richardson P.P."/>
            <person name="Janssen P.H."/>
            <person name="de Vos W.M."/>
            <person name="Smidt H."/>
        </authorList>
    </citation>
    <scope>NUCLEOTIDE SEQUENCE [LARGE SCALE GENOMIC DNA]</scope>
    <source>
        <strain evidence="5">DSM 11246 / JCM 15787 / PB90-1</strain>
    </source>
</reference>
<dbReference type="KEGG" id="ote:Oter_3738"/>
<dbReference type="RefSeq" id="WP_012376542.1">
    <property type="nucleotide sequence ID" value="NC_010571.1"/>
</dbReference>
<evidence type="ECO:0000313" key="4">
    <source>
        <dbReference type="EMBL" id="ACB77013.1"/>
    </source>
</evidence>
<dbReference type="STRING" id="452637.Oter_3738"/>
<dbReference type="Pfam" id="PF07883">
    <property type="entry name" value="Cupin_2"/>
    <property type="match status" value="2"/>
</dbReference>
<protein>
    <submittedName>
        <fullName evidence="4">Cupin 2 conserved barrel domain protein</fullName>
    </submittedName>
</protein>
<dbReference type="Gene3D" id="2.60.120.10">
    <property type="entry name" value="Jelly Rolls"/>
    <property type="match status" value="2"/>
</dbReference>
<keyword evidence="1" id="KW-0479">Metal-binding</keyword>
<dbReference type="Proteomes" id="UP000007013">
    <property type="component" value="Chromosome"/>
</dbReference>
<dbReference type="InterPro" id="IPR014710">
    <property type="entry name" value="RmlC-like_jellyroll"/>
</dbReference>
<keyword evidence="5" id="KW-1185">Reference proteome</keyword>
<dbReference type="EMBL" id="CP001032">
    <property type="protein sequence ID" value="ACB77013.1"/>
    <property type="molecule type" value="Genomic_DNA"/>
</dbReference>
<dbReference type="CDD" id="cd02209">
    <property type="entry name" value="cupin_XRE_C"/>
    <property type="match status" value="2"/>
</dbReference>
<organism evidence="4 5">
    <name type="scientific">Opitutus terrae (strain DSM 11246 / JCM 15787 / PB90-1)</name>
    <dbReference type="NCBI Taxonomy" id="452637"/>
    <lineage>
        <taxon>Bacteria</taxon>
        <taxon>Pseudomonadati</taxon>
        <taxon>Verrucomicrobiota</taxon>
        <taxon>Opitutia</taxon>
        <taxon>Opitutales</taxon>
        <taxon>Opitutaceae</taxon>
        <taxon>Opitutus</taxon>
    </lineage>
</organism>
<feature type="chain" id="PRO_5002774735" evidence="2">
    <location>
        <begin position="22"/>
        <end position="281"/>
    </location>
</feature>
<feature type="domain" description="Cupin type-2" evidence="3">
    <location>
        <begin position="201"/>
        <end position="268"/>
    </location>
</feature>
<dbReference type="SUPFAM" id="SSF51182">
    <property type="entry name" value="RmlC-like cupins"/>
    <property type="match status" value="1"/>
</dbReference>
<dbReference type="InterPro" id="IPR011051">
    <property type="entry name" value="RmlC_Cupin_sf"/>
</dbReference>
<dbReference type="InterPro" id="IPR051610">
    <property type="entry name" value="GPI/OXD"/>
</dbReference>
<dbReference type="eggNOG" id="COG1917">
    <property type="taxonomic scope" value="Bacteria"/>
</dbReference>
<dbReference type="HOGENOM" id="CLU_1093406_0_0_0"/>
<evidence type="ECO:0000313" key="5">
    <source>
        <dbReference type="Proteomes" id="UP000007013"/>
    </source>
</evidence>
<keyword evidence="2" id="KW-0732">Signal</keyword>